<feature type="compositionally biased region" description="Basic residues" evidence="1">
    <location>
        <begin position="1032"/>
        <end position="1044"/>
    </location>
</feature>
<feature type="compositionally biased region" description="Acidic residues" evidence="1">
    <location>
        <begin position="577"/>
        <end position="586"/>
    </location>
</feature>
<feature type="region of interest" description="Disordered" evidence="1">
    <location>
        <begin position="1212"/>
        <end position="1276"/>
    </location>
</feature>
<organism evidence="2">
    <name type="scientific">Athelia psychrophila</name>
    <dbReference type="NCBI Taxonomy" id="1759441"/>
    <lineage>
        <taxon>Eukaryota</taxon>
        <taxon>Fungi</taxon>
        <taxon>Dikarya</taxon>
        <taxon>Basidiomycota</taxon>
        <taxon>Agaricomycotina</taxon>
        <taxon>Agaricomycetes</taxon>
        <taxon>Agaricomycetidae</taxon>
        <taxon>Atheliales</taxon>
        <taxon>Atheliaceae</taxon>
        <taxon>Athelia</taxon>
    </lineage>
</organism>
<feature type="compositionally biased region" description="Polar residues" evidence="1">
    <location>
        <begin position="119"/>
        <end position="135"/>
    </location>
</feature>
<feature type="region of interest" description="Disordered" evidence="1">
    <location>
        <begin position="274"/>
        <end position="410"/>
    </location>
</feature>
<dbReference type="EMBL" id="KV417633">
    <property type="protein sequence ID" value="KZP13404.1"/>
    <property type="molecule type" value="Genomic_DNA"/>
</dbReference>
<feature type="region of interest" description="Disordered" evidence="1">
    <location>
        <begin position="904"/>
        <end position="923"/>
    </location>
</feature>
<feature type="compositionally biased region" description="Low complexity" evidence="1">
    <location>
        <begin position="1012"/>
        <end position="1021"/>
    </location>
</feature>
<feature type="region of interest" description="Disordered" evidence="1">
    <location>
        <begin position="821"/>
        <end position="849"/>
    </location>
</feature>
<proteinExistence type="predicted"/>
<feature type="region of interest" description="Disordered" evidence="1">
    <location>
        <begin position="576"/>
        <end position="752"/>
    </location>
</feature>
<feature type="compositionally biased region" description="Acidic residues" evidence="1">
    <location>
        <begin position="690"/>
        <end position="701"/>
    </location>
</feature>
<dbReference type="AlphaFoldDB" id="A0A166C8U1"/>
<feature type="compositionally biased region" description="Basic and acidic residues" evidence="1">
    <location>
        <begin position="1243"/>
        <end position="1253"/>
    </location>
</feature>
<protein>
    <submittedName>
        <fullName evidence="2">Uncharacterized protein</fullName>
    </submittedName>
</protein>
<gene>
    <name evidence="2" type="ORF">FIBSPDRAFT_134889</name>
</gene>
<feature type="region of interest" description="Disordered" evidence="1">
    <location>
        <begin position="456"/>
        <end position="549"/>
    </location>
</feature>
<sequence>MESDSPRPRSTALPTSDRILNTDRENWASLPTLSQLTGNNNTRNSNKRKSPTKAKALMDSGRGNNVDENSDAGEGSETPAWEERSGLRTPPSSQQTQDVSKMLISPPPEELLRSRGHQKQSSVTSAGQFTPSLLSGTPAAITRPASVNSKRKRPVALALNDFQPPTLSSISSPIALSHDDIQLPEPTPNPKPRKQSKHHARTQSLDSPTRSGVMRRSQEPATPTKLKPANAKHVLIQSPHAHNPDADFIPPIAISTLSAAGDSDGLLTVSARTLGRRSKSTTPIPRYEPPTEVFTPPREITISPLQPPASRSRRKSRAPSTSTESITKEKKVVTVVSRVKKEMPDVDLSTPMPPPSPGDDPILLSGRPRARNARKGRMVESSPTRGGWGVGRSVRNSSEDPVPAVVEDDDMDETMQLDLDDHGAMEGILAGSIPPTSDSAFEDAALPLFDLHAAPDDGGWSDSDDEDVNPAWGMGTEGEGEYTGRFRMMKVPTKADPPTSGTRGRMDEWGRPISPFPAAAKRRFSLPSVEEQDADRDEDMHELPVLEDEDIVDAVEDASQEEDWIPEAQETMVVKELEEEEAEDDCISDHSRDDAIEATVQAEEQLEESFDSISSHQEHEGDATENVDDDEAAGFEQGVLEPEVASLHHSTATQPISTPSPEVHALTSEPPRTPVRAPDESFSFSRELSVEEEEELEEESVDRELSCPPEPGEQQRVEAEETAARKARRRSPSARWESSPLRFPESAEPFPRFDDEFTHEAAAEVDGDSSDDEEEIVGDDVLTITSRDPLVAARAAAILKQHDYDLVPRIVIKNRRMSHLTPEEASRKARRKSVAGAGISKAGSPKARRRATLGGMVGDRVFIPGSPAMTLPQLLMHAEKDLEHVDGAFGTPPRTARAPVAALKTPPPVGSESSLPHPEKGEWTKNDWKHLDACFTDERLEVGERLGLDEDALADVDDVQIESVVDKFIEMMGGTTVVASWGSLWDRACLTTRAHALEKKQRAGHYAPPTPGRSSPSGPTRLSEVPNFTPLTRRRPQPPARRPKLPLPTTNAPFNQIDSARPTVHGSLLAPRYSHLLEEAISISHETPQDAVVEADDDKSFMHIEPKSGQAEQESPGMSHRVKGFFYSYLPTLSKTTSAPAKQRRTVPKQPGLPLPPPDVLGKSRGPISTPIRPLVPKPIPPKEQVQLQPAPVMKKSALPRLTKPQRLVNLHPAPAPVINPAPIERNRRSSGGSVKDLVQNFEHLDRQVDQKPRVKKIRSVDECNVPRTGRPTWKP</sequence>
<evidence type="ECO:0000313" key="2">
    <source>
        <dbReference type="EMBL" id="KZP13404.1"/>
    </source>
</evidence>
<evidence type="ECO:0000256" key="1">
    <source>
        <dbReference type="SAM" id="MobiDB-lite"/>
    </source>
</evidence>
<feature type="region of interest" description="Disordered" evidence="1">
    <location>
        <begin position="1136"/>
        <end position="1161"/>
    </location>
</feature>
<feature type="region of interest" description="Disordered" evidence="1">
    <location>
        <begin position="1"/>
        <end position="233"/>
    </location>
</feature>
<feature type="compositionally biased region" description="Polar residues" evidence="1">
    <location>
        <begin position="648"/>
        <end position="660"/>
    </location>
</feature>
<feature type="compositionally biased region" description="Polar residues" evidence="1">
    <location>
        <begin position="163"/>
        <end position="174"/>
    </location>
</feature>
<feature type="region of interest" description="Disordered" evidence="1">
    <location>
        <begin position="999"/>
        <end position="1059"/>
    </location>
</feature>
<feature type="compositionally biased region" description="Acidic residues" evidence="1">
    <location>
        <begin position="623"/>
        <end position="633"/>
    </location>
</feature>
<name>A0A166C8U1_9AGAM</name>
<dbReference type="OrthoDB" id="3258279at2759"/>
<feature type="compositionally biased region" description="Basic and acidic residues" evidence="1">
    <location>
        <begin position="713"/>
        <end position="724"/>
    </location>
</feature>
<reference evidence="2" key="1">
    <citation type="journal article" date="2016" name="Mol. Biol. Evol.">
        <title>Comparative Genomics of Early-Diverging Mushroom-Forming Fungi Provides Insights into the Origins of Lignocellulose Decay Capabilities.</title>
        <authorList>
            <person name="Nagy L.G."/>
            <person name="Riley R."/>
            <person name="Tritt A."/>
            <person name="Adam C."/>
            <person name="Daum C."/>
            <person name="Floudas D."/>
            <person name="Sun H."/>
            <person name="Yadav J.S."/>
            <person name="Pangilinan J."/>
            <person name="Larsson K.H."/>
            <person name="Matsuura K."/>
            <person name="Barry K."/>
            <person name="Labutti K."/>
            <person name="Kuo R."/>
            <person name="Ohm R.A."/>
            <person name="Bhattacharya S.S."/>
            <person name="Shirouzu T."/>
            <person name="Yoshinaga Y."/>
            <person name="Martin F.M."/>
            <person name="Grigoriev I.V."/>
            <person name="Hibbett D.S."/>
        </authorList>
    </citation>
    <scope>NUCLEOTIDE SEQUENCE [LARGE SCALE GENOMIC DNA]</scope>
    <source>
        <strain evidence="2">CBS 109695</strain>
    </source>
</reference>
<feature type="compositionally biased region" description="Basic residues" evidence="1">
    <location>
        <begin position="191"/>
        <end position="201"/>
    </location>
</feature>
<feature type="compositionally biased region" description="Polar residues" evidence="1">
    <location>
        <begin position="90"/>
        <end position="99"/>
    </location>
</feature>
<accession>A0A166C8U1</accession>
<dbReference type="STRING" id="436010.A0A166C8U1"/>